<dbReference type="Proteomes" id="UP000574761">
    <property type="component" value="Unassembled WGS sequence"/>
</dbReference>
<dbReference type="RefSeq" id="WP_183798698.1">
    <property type="nucleotide sequence ID" value="NZ_JACIEE010000001.1"/>
</dbReference>
<proteinExistence type="predicted"/>
<keyword evidence="1 3" id="KW-0238">DNA-binding</keyword>
<dbReference type="InterPro" id="IPR009061">
    <property type="entry name" value="DNA-bd_dom_put_sf"/>
</dbReference>
<dbReference type="EMBL" id="JACIEE010000001">
    <property type="protein sequence ID" value="MBB3975382.1"/>
    <property type="molecule type" value="Genomic_DNA"/>
</dbReference>
<dbReference type="GO" id="GO:0003677">
    <property type="term" value="F:DNA binding"/>
    <property type="evidence" value="ECO:0007669"/>
    <property type="project" value="UniProtKB-KW"/>
</dbReference>
<dbReference type="PANTHER" id="PTHR30204:SF97">
    <property type="entry name" value="MERR FAMILY REGULATORY PROTEIN"/>
    <property type="match status" value="1"/>
</dbReference>
<feature type="domain" description="HTH merR-type" evidence="2">
    <location>
        <begin position="3"/>
        <end position="71"/>
    </location>
</feature>
<gene>
    <name evidence="3" type="ORF">GGQ64_000558</name>
</gene>
<protein>
    <submittedName>
        <fullName evidence="3">DNA-binding transcriptional MerR regulator</fullName>
    </submittedName>
</protein>
<keyword evidence="4" id="KW-1185">Reference proteome</keyword>
<dbReference type="SMART" id="SM00422">
    <property type="entry name" value="HTH_MERR"/>
    <property type="match status" value="1"/>
</dbReference>
<evidence type="ECO:0000313" key="3">
    <source>
        <dbReference type="EMBL" id="MBB3975382.1"/>
    </source>
</evidence>
<dbReference type="InterPro" id="IPR047057">
    <property type="entry name" value="MerR_fam"/>
</dbReference>
<evidence type="ECO:0000259" key="2">
    <source>
        <dbReference type="PROSITE" id="PS50937"/>
    </source>
</evidence>
<evidence type="ECO:0000313" key="4">
    <source>
        <dbReference type="Proteomes" id="UP000574761"/>
    </source>
</evidence>
<dbReference type="PROSITE" id="PS50937">
    <property type="entry name" value="HTH_MERR_2"/>
    <property type="match status" value="1"/>
</dbReference>
<dbReference type="GO" id="GO:0003700">
    <property type="term" value="F:DNA-binding transcription factor activity"/>
    <property type="evidence" value="ECO:0007669"/>
    <property type="project" value="InterPro"/>
</dbReference>
<dbReference type="Pfam" id="PF13411">
    <property type="entry name" value="MerR_1"/>
    <property type="match status" value="1"/>
</dbReference>
<dbReference type="CDD" id="cd04781">
    <property type="entry name" value="HTH_MerR-like_sg6"/>
    <property type="match status" value="1"/>
</dbReference>
<name>A0A7W6D3G5_9HYPH</name>
<organism evidence="3 4">
    <name type="scientific">Mycoplana azooxidifex</name>
    <dbReference type="NCBI Taxonomy" id="1636188"/>
    <lineage>
        <taxon>Bacteria</taxon>
        <taxon>Pseudomonadati</taxon>
        <taxon>Pseudomonadota</taxon>
        <taxon>Alphaproteobacteria</taxon>
        <taxon>Hyphomicrobiales</taxon>
        <taxon>Rhizobiaceae</taxon>
        <taxon>Mycoplana</taxon>
    </lineage>
</organism>
<dbReference type="PANTHER" id="PTHR30204">
    <property type="entry name" value="REDOX-CYCLING DRUG-SENSING TRANSCRIPTIONAL ACTIVATOR SOXR"/>
    <property type="match status" value="1"/>
</dbReference>
<dbReference type="AlphaFoldDB" id="A0A7W6D3G5"/>
<evidence type="ECO:0000256" key="1">
    <source>
        <dbReference type="ARBA" id="ARBA00023125"/>
    </source>
</evidence>
<accession>A0A7W6D3G5</accession>
<comment type="caution">
    <text evidence="3">The sequence shown here is derived from an EMBL/GenBank/DDBJ whole genome shotgun (WGS) entry which is preliminary data.</text>
</comment>
<dbReference type="SUPFAM" id="SSF46955">
    <property type="entry name" value="Putative DNA-binding domain"/>
    <property type="match status" value="1"/>
</dbReference>
<dbReference type="Gene3D" id="1.10.1660.10">
    <property type="match status" value="1"/>
</dbReference>
<dbReference type="PRINTS" id="PR00040">
    <property type="entry name" value="HTHMERR"/>
</dbReference>
<dbReference type="InterPro" id="IPR000551">
    <property type="entry name" value="MerR-type_HTH_dom"/>
</dbReference>
<reference evidence="3 4" key="1">
    <citation type="submission" date="2020-08" db="EMBL/GenBank/DDBJ databases">
        <title>Genomic Encyclopedia of Type Strains, Phase IV (KMG-IV): sequencing the most valuable type-strain genomes for metagenomic binning, comparative biology and taxonomic classification.</title>
        <authorList>
            <person name="Goeker M."/>
        </authorList>
    </citation>
    <scope>NUCLEOTIDE SEQUENCE [LARGE SCALE GENOMIC DNA]</scope>
    <source>
        <strain evidence="3 4">DSM 100211</strain>
    </source>
</reference>
<sequence length="145" mass="16107">MKLLDIGVLSERSGVPPSTLRYYEEVGLIVSLGRHGLRRQYGPEALTQLALISLGKTAGFSLDEIRGVFGRDGAAELPRAALHARADKLEVQIRRLITLRDALRHVAECPAESHMECPKFRRLLRVASHTRSQRRPGAGFRADRG</sequence>